<evidence type="ECO:0000259" key="1">
    <source>
        <dbReference type="SMART" id="SM00933"/>
    </source>
</evidence>
<protein>
    <submittedName>
        <fullName evidence="2">DNA double-strand break repair nuclease NurA</fullName>
    </submittedName>
</protein>
<comment type="caution">
    <text evidence="2">The sequence shown here is derived from an EMBL/GenBank/DDBJ whole genome shotgun (WGS) entry which is preliminary data.</text>
</comment>
<gene>
    <name evidence="2" type="ORF">GSM42_12385</name>
</gene>
<name>A0A6I4VX79_9BACL</name>
<dbReference type="SMART" id="SM00933">
    <property type="entry name" value="NurA"/>
    <property type="match status" value="1"/>
</dbReference>
<dbReference type="AlphaFoldDB" id="A0A6I4VX79"/>
<dbReference type="Proteomes" id="UP000430692">
    <property type="component" value="Unassembled WGS sequence"/>
</dbReference>
<dbReference type="RefSeq" id="WP_160801857.1">
    <property type="nucleotide sequence ID" value="NZ_WUUL01000008.1"/>
</dbReference>
<evidence type="ECO:0000313" key="2">
    <source>
        <dbReference type="EMBL" id="MXQ54496.1"/>
    </source>
</evidence>
<reference evidence="2 3" key="1">
    <citation type="submission" date="2019-12" db="EMBL/GenBank/DDBJ databases">
        <title>Whole-genome analyses of novel actinobacteria.</title>
        <authorList>
            <person name="Sahin N."/>
            <person name="Saygin H."/>
        </authorList>
    </citation>
    <scope>NUCLEOTIDE SEQUENCE [LARGE SCALE GENOMIC DNA]</scope>
    <source>
        <strain evidence="2 3">KC615</strain>
    </source>
</reference>
<organism evidence="2 3">
    <name type="scientific">Shimazuella alba</name>
    <dbReference type="NCBI Taxonomy" id="2690964"/>
    <lineage>
        <taxon>Bacteria</taxon>
        <taxon>Bacillati</taxon>
        <taxon>Bacillota</taxon>
        <taxon>Bacilli</taxon>
        <taxon>Bacillales</taxon>
        <taxon>Thermoactinomycetaceae</taxon>
        <taxon>Shimazuella</taxon>
    </lineage>
</organism>
<dbReference type="Pfam" id="PF09376">
    <property type="entry name" value="NurA"/>
    <property type="match status" value="1"/>
</dbReference>
<sequence>MLPVSMELKNKLKQVNDSLRKQFPTINYQPTEIRQKLQKAGRFHQFVKFQKNELSSLLGEKSIVGVDGSVNSTKGTEKRVLSVFQALAKATRGGEKWAADVYTPLLEEEIEKEQEPARHARKRGTLLSNLEMEVAIQAMREWQPKAMLMDGSLLHYHIDDMGKWETVQRVALEENVSVIGIAEEMGTSTLIHEIFPDYKGWTDRDLLYGVLEVGEAFLLDERYFGGKMWRAVFRPSDSPVPVGLDGLMGQLDEQMDLIRLVYTLTPKQGRGIPYWLDIVDNQVRVTNALVQTMVEEYIDEDLRRKLLVTKRDERII</sequence>
<keyword evidence="3" id="KW-1185">Reference proteome</keyword>
<proteinExistence type="predicted"/>
<evidence type="ECO:0000313" key="3">
    <source>
        <dbReference type="Proteomes" id="UP000430692"/>
    </source>
</evidence>
<accession>A0A6I4VX79</accession>
<dbReference type="EMBL" id="WUUL01000008">
    <property type="protein sequence ID" value="MXQ54496.1"/>
    <property type="molecule type" value="Genomic_DNA"/>
</dbReference>
<dbReference type="InterPro" id="IPR018977">
    <property type="entry name" value="NurA_domain"/>
</dbReference>
<feature type="domain" description="NurA" evidence="1">
    <location>
        <begin position="61"/>
        <end position="285"/>
    </location>
</feature>